<dbReference type="InterPro" id="IPR023154">
    <property type="entry name" value="Jann4075-like_sf"/>
</dbReference>
<comment type="caution">
    <text evidence="2">The sequence shown here is derived from an EMBL/GenBank/DDBJ whole genome shotgun (WGS) entry which is preliminary data.</text>
</comment>
<accession>A0A7C5M202</accession>
<sequence length="168" mass="18569">MVNDKLGAFPGRIERDEWVRQAKGLAKGAATKPASRKAAPKKATAKKSVAKKPAAKKAPAKKAADPNAKYLENVRKYDPKASKAVVDAIVKYCGVSLRSRDASLVACSDEKELDRVAKGFCTKKLGLTEKQDELVKSVCEQMKGQRFKNRVTFYYLCAKKARKMNVFK</sequence>
<dbReference type="Proteomes" id="UP000885830">
    <property type="component" value="Unassembled WGS sequence"/>
</dbReference>
<evidence type="ECO:0000313" key="2">
    <source>
        <dbReference type="EMBL" id="HHL43631.1"/>
    </source>
</evidence>
<dbReference type="SUPFAM" id="SSF158587">
    <property type="entry name" value="Jann4075-like"/>
    <property type="match status" value="1"/>
</dbReference>
<dbReference type="InterPro" id="IPR021274">
    <property type="entry name" value="DUF2853"/>
</dbReference>
<gene>
    <name evidence="2" type="ORF">ENJ42_08440</name>
</gene>
<proteinExistence type="predicted"/>
<feature type="compositionally biased region" description="Basic residues" evidence="1">
    <location>
        <begin position="34"/>
        <end position="60"/>
    </location>
</feature>
<feature type="region of interest" description="Disordered" evidence="1">
    <location>
        <begin position="24"/>
        <end position="67"/>
    </location>
</feature>
<dbReference type="AlphaFoldDB" id="A0A7C5M202"/>
<dbReference type="Pfam" id="PF11015">
    <property type="entry name" value="DUF2853"/>
    <property type="match status" value="1"/>
</dbReference>
<organism evidence="2">
    <name type="scientific">Hellea balneolensis</name>
    <dbReference type="NCBI Taxonomy" id="287478"/>
    <lineage>
        <taxon>Bacteria</taxon>
        <taxon>Pseudomonadati</taxon>
        <taxon>Pseudomonadota</taxon>
        <taxon>Alphaproteobacteria</taxon>
        <taxon>Maricaulales</taxon>
        <taxon>Robiginitomaculaceae</taxon>
        <taxon>Hellea</taxon>
    </lineage>
</organism>
<dbReference type="Gene3D" id="1.10.238.120">
    <property type="entry name" value="Jann4075-like"/>
    <property type="match status" value="1"/>
</dbReference>
<reference evidence="2" key="1">
    <citation type="journal article" date="2020" name="mSystems">
        <title>Genome- and Community-Level Interaction Insights into Carbon Utilization and Element Cycling Functions of Hydrothermarchaeota in Hydrothermal Sediment.</title>
        <authorList>
            <person name="Zhou Z."/>
            <person name="Liu Y."/>
            <person name="Xu W."/>
            <person name="Pan J."/>
            <person name="Luo Z.H."/>
            <person name="Li M."/>
        </authorList>
    </citation>
    <scope>NUCLEOTIDE SEQUENCE [LARGE SCALE GENOMIC DNA]</scope>
    <source>
        <strain evidence="2">HyVt-485</strain>
    </source>
</reference>
<protein>
    <submittedName>
        <fullName evidence="2">DUF2853 family protein</fullName>
    </submittedName>
</protein>
<dbReference type="EMBL" id="DRMJ01000439">
    <property type="protein sequence ID" value="HHL43631.1"/>
    <property type="molecule type" value="Genomic_DNA"/>
</dbReference>
<name>A0A7C5M202_9PROT</name>
<evidence type="ECO:0000256" key="1">
    <source>
        <dbReference type="SAM" id="MobiDB-lite"/>
    </source>
</evidence>